<gene>
    <name evidence="1" type="ORF">LC586_09865</name>
</gene>
<organism evidence="1 2">
    <name type="scientific">Nostoc favosum CHAB5714</name>
    <dbReference type="NCBI Taxonomy" id="2780399"/>
    <lineage>
        <taxon>Bacteria</taxon>
        <taxon>Bacillati</taxon>
        <taxon>Cyanobacteriota</taxon>
        <taxon>Cyanophyceae</taxon>
        <taxon>Nostocales</taxon>
        <taxon>Nostocaceae</taxon>
        <taxon>Nostoc</taxon>
        <taxon>Nostoc favosum</taxon>
    </lineage>
</organism>
<sequence>MSMVFTGKAEMTAKDKIHAEIDSLNEEYLDELYLLIKDFAQSKQDLKKPSFMSKLKQIKINAPEDFASNLDSYLAGDEGDKENLC</sequence>
<keyword evidence="2" id="KW-1185">Reference proteome</keyword>
<protein>
    <recommendedName>
        <fullName evidence="3">DUF2281 domain-containing protein</fullName>
    </recommendedName>
</protein>
<proteinExistence type="predicted"/>
<dbReference type="EMBL" id="JAIVFQ010000010">
    <property type="protein sequence ID" value="MCC5599520.1"/>
    <property type="molecule type" value="Genomic_DNA"/>
</dbReference>
<name>A0ABS8I5X8_9NOSO</name>
<evidence type="ECO:0008006" key="3">
    <source>
        <dbReference type="Google" id="ProtNLM"/>
    </source>
</evidence>
<evidence type="ECO:0000313" key="1">
    <source>
        <dbReference type="EMBL" id="MCC5599520.1"/>
    </source>
</evidence>
<comment type="caution">
    <text evidence="1">The sequence shown here is derived from an EMBL/GenBank/DDBJ whole genome shotgun (WGS) entry which is preliminary data.</text>
</comment>
<dbReference type="Proteomes" id="UP001199525">
    <property type="component" value="Unassembled WGS sequence"/>
</dbReference>
<reference evidence="1 2" key="1">
    <citation type="journal article" date="2021" name="Microorganisms">
        <title>Genome Evolution of Filamentous Cyanobacterium Nostoc Species: From Facultative Symbiosis to Free Living.</title>
        <authorList>
            <person name="Huo D."/>
            <person name="Li H."/>
            <person name="Cai F."/>
            <person name="Guo X."/>
            <person name="Qiao Z."/>
            <person name="Wang W."/>
            <person name="Yu G."/>
            <person name="Li R."/>
        </authorList>
    </citation>
    <scope>NUCLEOTIDE SEQUENCE [LARGE SCALE GENOMIC DNA]</scope>
    <source>
        <strain evidence="1 2">CHAB 5714</strain>
    </source>
</reference>
<accession>A0ABS8I5X8</accession>
<evidence type="ECO:0000313" key="2">
    <source>
        <dbReference type="Proteomes" id="UP001199525"/>
    </source>
</evidence>